<gene>
    <name evidence="2" type="ORF">SSQG_01600</name>
</gene>
<organism evidence="2 3">
    <name type="scientific">Streptomyces viridochromogenes (strain DSM 40736 / JCM 4977 / BCRC 1201 / Tue 494)</name>
    <dbReference type="NCBI Taxonomy" id="591159"/>
    <lineage>
        <taxon>Bacteria</taxon>
        <taxon>Bacillati</taxon>
        <taxon>Actinomycetota</taxon>
        <taxon>Actinomycetes</taxon>
        <taxon>Kitasatosporales</taxon>
        <taxon>Streptomycetaceae</taxon>
        <taxon>Streptomyces</taxon>
    </lineage>
</organism>
<proteinExistence type="predicted"/>
<keyword evidence="1" id="KW-0812">Transmembrane</keyword>
<dbReference type="AlphaFoldDB" id="D9WYI8"/>
<dbReference type="HOGENOM" id="CLU_101009_0_0_11"/>
<dbReference type="Proteomes" id="UP000004184">
    <property type="component" value="Unassembled WGS sequence"/>
</dbReference>
<keyword evidence="1" id="KW-1133">Transmembrane helix</keyword>
<sequence length="199" mass="20271">MEDMSMPLVPLARRAGTRNAVLAALTLAGTTLSGVPAVAAPGDNGDVKIHSAETAASDRRNDPKVCDFYLAAFDFEGGETVNWTIQTLPEVPAESGSVTLDAAGAGRSPLIDLPNGQYKLTWLTDRAHGAGKFKVFQVDCSASKATPTAITPAGGPPAGGGGIARTEAFTPVAGAAAVGLAAVAGTVWFRLRRRPDGAA</sequence>
<keyword evidence="3" id="KW-1185">Reference proteome</keyword>
<evidence type="ECO:0000256" key="1">
    <source>
        <dbReference type="SAM" id="Phobius"/>
    </source>
</evidence>
<feature type="transmembrane region" description="Helical" evidence="1">
    <location>
        <begin position="172"/>
        <end position="191"/>
    </location>
</feature>
<reference evidence="3" key="1">
    <citation type="submission" date="2009-02" db="EMBL/GenBank/DDBJ databases">
        <title>Annotation of Streptomyces viridochromogenes strain DSM 40736.</title>
        <authorList>
            <consortium name="The Broad Institute Genome Sequencing Platform"/>
            <consortium name="Broad Institute Microbial Sequencing Center"/>
            <person name="Fischbach M."/>
            <person name="Godfrey P."/>
            <person name="Ward D."/>
            <person name="Young S."/>
            <person name="Zeng Q."/>
            <person name="Koehrsen M."/>
            <person name="Alvarado L."/>
            <person name="Berlin A.M."/>
            <person name="Bochicchio J."/>
            <person name="Borenstein D."/>
            <person name="Chapman S.B."/>
            <person name="Chen Z."/>
            <person name="Engels R."/>
            <person name="Freedman E."/>
            <person name="Gellesch M."/>
            <person name="Goldberg J."/>
            <person name="Griggs A."/>
            <person name="Gujja S."/>
            <person name="Heilman E.R."/>
            <person name="Heiman D.I."/>
            <person name="Hepburn T.A."/>
            <person name="Howarth C."/>
            <person name="Jen D."/>
            <person name="Larson L."/>
            <person name="Lewis B."/>
            <person name="Mehta T."/>
            <person name="Park D."/>
            <person name="Pearson M."/>
            <person name="Richards J."/>
            <person name="Roberts A."/>
            <person name="Saif S."/>
            <person name="Shea T.D."/>
            <person name="Shenoy N."/>
            <person name="Sisk P."/>
            <person name="Stolte C."/>
            <person name="Sykes S.N."/>
            <person name="Thomson T."/>
            <person name="Walk T."/>
            <person name="White J."/>
            <person name="Yandava C."/>
            <person name="Straight P."/>
            <person name="Clardy J."/>
            <person name="Hung D."/>
            <person name="Kolter R."/>
            <person name="Mekalanos J."/>
            <person name="Walker S."/>
            <person name="Walsh C.T."/>
            <person name="Wieland-Brown L.C."/>
            <person name="Haas B."/>
            <person name="Nusbaum C."/>
            <person name="Birren B."/>
        </authorList>
    </citation>
    <scope>NUCLEOTIDE SEQUENCE [LARGE SCALE GENOMIC DNA]</scope>
    <source>
        <strain evidence="3">DSM 40736 / JCM 4977 / BCRC 1201 / Tue 494</strain>
    </source>
</reference>
<evidence type="ECO:0000313" key="2">
    <source>
        <dbReference type="EMBL" id="EFL31082.1"/>
    </source>
</evidence>
<keyword evidence="1" id="KW-0472">Membrane</keyword>
<dbReference type="EMBL" id="GG657757">
    <property type="protein sequence ID" value="EFL31082.1"/>
    <property type="molecule type" value="Genomic_DNA"/>
</dbReference>
<dbReference type="STRING" id="591159.SSQG_01600"/>
<evidence type="ECO:0000313" key="3">
    <source>
        <dbReference type="Proteomes" id="UP000004184"/>
    </source>
</evidence>
<name>D9WYI8_STRVT</name>
<protein>
    <submittedName>
        <fullName evidence="2">Uncharacterized protein</fullName>
    </submittedName>
</protein>
<dbReference type="eggNOG" id="ENOG5033DS8">
    <property type="taxonomic scope" value="Bacteria"/>
</dbReference>
<accession>D9WYI8</accession>